<evidence type="ECO:0000256" key="4">
    <source>
        <dbReference type="ARBA" id="ARBA00022603"/>
    </source>
</evidence>
<dbReference type="NCBIfam" id="NF001453">
    <property type="entry name" value="PRK00312.1"/>
    <property type="match status" value="1"/>
</dbReference>
<evidence type="ECO:0000256" key="7">
    <source>
        <dbReference type="ARBA" id="ARBA00025330"/>
    </source>
</evidence>
<comment type="catalytic activity">
    <reaction evidence="8 9">
        <text>[protein]-L-isoaspartate + S-adenosyl-L-methionine = [protein]-L-isoaspartate alpha-methyl ester + S-adenosyl-L-homocysteine</text>
        <dbReference type="Rhea" id="RHEA:12705"/>
        <dbReference type="Rhea" id="RHEA-COMP:12143"/>
        <dbReference type="Rhea" id="RHEA-COMP:12144"/>
        <dbReference type="ChEBI" id="CHEBI:57856"/>
        <dbReference type="ChEBI" id="CHEBI:59789"/>
        <dbReference type="ChEBI" id="CHEBI:90596"/>
        <dbReference type="ChEBI" id="CHEBI:90598"/>
        <dbReference type="EC" id="2.1.1.77"/>
    </reaction>
</comment>
<dbReference type="GO" id="GO:0004719">
    <property type="term" value="F:protein-L-isoaspartate (D-aspartate) O-methyltransferase activity"/>
    <property type="evidence" value="ECO:0007669"/>
    <property type="project" value="UniProtKB-UniRule"/>
</dbReference>
<gene>
    <name evidence="9 10" type="primary">pcm</name>
    <name evidence="10" type="ORF">AArcSl_2595</name>
</gene>
<dbReference type="HAMAP" id="MF_00090">
    <property type="entry name" value="PIMT"/>
    <property type="match status" value="1"/>
</dbReference>
<keyword evidence="4 9" id="KW-0489">Methyltransferase</keyword>
<dbReference type="PANTHER" id="PTHR11579:SF0">
    <property type="entry name" value="PROTEIN-L-ISOASPARTATE(D-ASPARTATE) O-METHYLTRANSFERASE"/>
    <property type="match status" value="1"/>
</dbReference>
<dbReference type="SUPFAM" id="SSF53335">
    <property type="entry name" value="S-adenosyl-L-methionine-dependent methyltransferases"/>
    <property type="match status" value="1"/>
</dbReference>
<evidence type="ECO:0000256" key="6">
    <source>
        <dbReference type="ARBA" id="ARBA00022691"/>
    </source>
</evidence>
<evidence type="ECO:0000313" key="10">
    <source>
        <dbReference type="EMBL" id="AUX10214.1"/>
    </source>
</evidence>
<keyword evidence="6 9" id="KW-0949">S-adenosyl-L-methionine</keyword>
<dbReference type="FunFam" id="3.40.50.150:FF:000010">
    <property type="entry name" value="Protein-L-isoaspartate O-methyltransferase"/>
    <property type="match status" value="1"/>
</dbReference>
<dbReference type="EMBL" id="CP025066">
    <property type="protein sequence ID" value="AUX10214.1"/>
    <property type="molecule type" value="Genomic_DNA"/>
</dbReference>
<dbReference type="InterPro" id="IPR000682">
    <property type="entry name" value="PCMT"/>
</dbReference>
<evidence type="ECO:0000256" key="9">
    <source>
        <dbReference type="HAMAP-Rule" id="MF_00090"/>
    </source>
</evidence>
<dbReference type="OrthoDB" id="33618at2157"/>
<keyword evidence="11" id="KW-1185">Reference proteome</keyword>
<dbReference type="GO" id="GO:0030091">
    <property type="term" value="P:protein repair"/>
    <property type="evidence" value="ECO:0007669"/>
    <property type="project" value="UniProtKB-UniRule"/>
</dbReference>
<comment type="similarity">
    <text evidence="2 9">Belongs to the methyltransferase superfamily. L-isoaspartyl/D-aspartyl protein methyltransferase family.</text>
</comment>
<feature type="active site" evidence="9">
    <location>
        <position position="74"/>
    </location>
</feature>
<evidence type="ECO:0000256" key="8">
    <source>
        <dbReference type="ARBA" id="ARBA00029295"/>
    </source>
</evidence>
<keyword evidence="3 9" id="KW-0963">Cytoplasm</keyword>
<evidence type="ECO:0000313" key="11">
    <source>
        <dbReference type="Proteomes" id="UP000263012"/>
    </source>
</evidence>
<dbReference type="PANTHER" id="PTHR11579">
    <property type="entry name" value="PROTEIN-L-ISOASPARTATE O-METHYLTRANSFERASE"/>
    <property type="match status" value="1"/>
</dbReference>
<accession>A0A343TM92</accession>
<evidence type="ECO:0000256" key="3">
    <source>
        <dbReference type="ARBA" id="ARBA00022490"/>
    </source>
</evidence>
<dbReference type="EC" id="2.1.1.77" evidence="9"/>
<dbReference type="RefSeq" id="WP_119820101.1">
    <property type="nucleotide sequence ID" value="NZ_CP025066.1"/>
</dbReference>
<dbReference type="NCBIfam" id="TIGR00080">
    <property type="entry name" value="pimt"/>
    <property type="match status" value="1"/>
</dbReference>
<dbReference type="Pfam" id="PF01135">
    <property type="entry name" value="PCMT"/>
    <property type="match status" value="1"/>
</dbReference>
<name>A0A343TM92_9EURY</name>
<dbReference type="GO" id="GO:0032259">
    <property type="term" value="P:methylation"/>
    <property type="evidence" value="ECO:0007669"/>
    <property type="project" value="UniProtKB-KW"/>
</dbReference>
<comment type="subcellular location">
    <subcellularLocation>
        <location evidence="1 9">Cytoplasm</location>
    </subcellularLocation>
</comment>
<dbReference type="GeneID" id="37878954"/>
<sequence>MFGFRDDSNAVDDGDFEAARDRMVDRLDERGSIQRSSTERALRNVPRHEFVPESRRRNAYADRPLPIGHDQTISAPHMVAVMTDLLELQEGDRVLEIGTGCGYHAAVVAEIVGPGNVYTVEYVEEHAREARERLDALGYDVHVRQGDGHHGWPEHAPYDAAYLTCATPEIPDAIIEQVREGGVIVGPVGRGYQELVRLHVGADGVDRESHGGVRFVPMQGGK</sequence>
<organism evidence="10 11">
    <name type="scientific">Halalkaliarchaeum desulfuricum</name>
    <dbReference type="NCBI Taxonomy" id="2055893"/>
    <lineage>
        <taxon>Archaea</taxon>
        <taxon>Methanobacteriati</taxon>
        <taxon>Methanobacteriota</taxon>
        <taxon>Stenosarchaea group</taxon>
        <taxon>Halobacteria</taxon>
        <taxon>Halobacteriales</taxon>
        <taxon>Haloferacaceae</taxon>
        <taxon>Halalkaliarchaeum</taxon>
    </lineage>
</organism>
<dbReference type="AlphaFoldDB" id="A0A343TM92"/>
<keyword evidence="5 9" id="KW-0808">Transferase</keyword>
<protein>
    <recommendedName>
        <fullName evidence="9">Protein-L-isoaspartate O-methyltransferase</fullName>
        <ecNumber evidence="9">2.1.1.77</ecNumber>
    </recommendedName>
    <alternativeName>
        <fullName evidence="9">L-isoaspartyl protein carboxyl methyltransferase</fullName>
    </alternativeName>
    <alternativeName>
        <fullName evidence="9">Protein L-isoaspartyl methyltransferase</fullName>
    </alternativeName>
    <alternativeName>
        <fullName evidence="9">Protein-beta-aspartate methyltransferase</fullName>
        <shortName evidence="9">PIMT</shortName>
    </alternativeName>
</protein>
<dbReference type="InterPro" id="IPR029063">
    <property type="entry name" value="SAM-dependent_MTases_sf"/>
</dbReference>
<reference evidence="11" key="1">
    <citation type="submission" date="2017-11" db="EMBL/GenBank/DDBJ databases">
        <title>Phenotypic and genomic properties of facultatively anaerobic sulfur-reducing natronoarchaea from hypersaline soda lakes.</title>
        <authorList>
            <person name="Sorokin D.Y."/>
            <person name="Kublanov I.V."/>
            <person name="Roman P."/>
            <person name="Sinninghe Damste J.S."/>
            <person name="Golyshin P.N."/>
            <person name="Rojo D."/>
            <person name="Ciordia S."/>
            <person name="Mena M.D.C."/>
            <person name="Ferrer M."/>
            <person name="Messina E."/>
            <person name="Smedile F."/>
            <person name="La Spada G."/>
            <person name="La Cono V."/>
            <person name="Yakimov M.M."/>
        </authorList>
    </citation>
    <scope>NUCLEOTIDE SEQUENCE [LARGE SCALE GENOMIC DNA]</scope>
    <source>
        <strain evidence="11">AArc-Sl</strain>
    </source>
</reference>
<evidence type="ECO:0000256" key="2">
    <source>
        <dbReference type="ARBA" id="ARBA00005369"/>
    </source>
</evidence>
<dbReference type="Proteomes" id="UP000263012">
    <property type="component" value="Chromosome"/>
</dbReference>
<dbReference type="CDD" id="cd02440">
    <property type="entry name" value="AdoMet_MTases"/>
    <property type="match status" value="1"/>
</dbReference>
<dbReference type="GO" id="GO:0005737">
    <property type="term" value="C:cytoplasm"/>
    <property type="evidence" value="ECO:0007669"/>
    <property type="project" value="UniProtKB-SubCell"/>
</dbReference>
<dbReference type="Gene3D" id="3.40.50.150">
    <property type="entry name" value="Vaccinia Virus protein VP39"/>
    <property type="match status" value="1"/>
</dbReference>
<evidence type="ECO:0000256" key="5">
    <source>
        <dbReference type="ARBA" id="ARBA00022679"/>
    </source>
</evidence>
<comment type="function">
    <text evidence="7 9">Catalyzes the methyl esterification of L-isoaspartyl residues in peptides and proteins that result from spontaneous decomposition of normal L-aspartyl and L-asparaginyl residues. It plays a role in the repair and/or degradation of damaged proteins.</text>
</comment>
<dbReference type="KEGG" id="hdf:AArcSl_2595"/>
<proteinExistence type="inferred from homology"/>
<evidence type="ECO:0000256" key="1">
    <source>
        <dbReference type="ARBA" id="ARBA00004496"/>
    </source>
</evidence>